<dbReference type="AlphaFoldDB" id="A0A0L8BPV9"/>
<proteinExistence type="predicted"/>
<organism evidence="1 2">
    <name type="scientific">Ensifer adhaerens</name>
    <name type="common">Sinorhizobium morelense</name>
    <dbReference type="NCBI Taxonomy" id="106592"/>
    <lineage>
        <taxon>Bacteria</taxon>
        <taxon>Pseudomonadati</taxon>
        <taxon>Pseudomonadota</taxon>
        <taxon>Alphaproteobacteria</taxon>
        <taxon>Hyphomicrobiales</taxon>
        <taxon>Rhizobiaceae</taxon>
        <taxon>Sinorhizobium/Ensifer group</taxon>
        <taxon>Ensifer</taxon>
    </lineage>
</organism>
<dbReference type="Proteomes" id="UP000037425">
    <property type="component" value="Unassembled WGS sequence"/>
</dbReference>
<protein>
    <recommendedName>
        <fullName evidence="3">GrpB family protein</fullName>
    </recommendedName>
</protein>
<accession>A0A0L8BPV9</accession>
<evidence type="ECO:0000313" key="1">
    <source>
        <dbReference type="EMBL" id="KOF16721.1"/>
    </source>
</evidence>
<dbReference type="EMBL" id="LGAP01000015">
    <property type="protein sequence ID" value="KOF16721.1"/>
    <property type="molecule type" value="Genomic_DNA"/>
</dbReference>
<dbReference type="PANTHER" id="PTHR34822">
    <property type="entry name" value="GRPB DOMAIN PROTEIN (AFU_ORTHOLOGUE AFUA_1G01530)"/>
    <property type="match status" value="1"/>
</dbReference>
<gene>
    <name evidence="1" type="ORF">AC244_20855</name>
</gene>
<dbReference type="InterPro" id="IPR007344">
    <property type="entry name" value="GrpB/CoaE"/>
</dbReference>
<dbReference type="Pfam" id="PF04229">
    <property type="entry name" value="GrpB"/>
    <property type="match status" value="1"/>
</dbReference>
<reference evidence="2" key="1">
    <citation type="submission" date="2015-07" db="EMBL/GenBank/DDBJ databases">
        <title>Whole genome sequence of an Ensifer adhaerens strain isolated from a cave pool in the Wind Cave National Park.</title>
        <authorList>
            <person name="Eng W.W.H."/>
            <person name="Gan H.M."/>
            <person name="Barton H.A."/>
            <person name="Savka M.A."/>
        </authorList>
    </citation>
    <scope>NUCLEOTIDE SEQUENCE [LARGE SCALE GENOMIC DNA]</scope>
    <source>
        <strain evidence="2">SD006</strain>
    </source>
</reference>
<dbReference type="PANTHER" id="PTHR34822:SF1">
    <property type="entry name" value="GRPB FAMILY PROTEIN"/>
    <property type="match status" value="1"/>
</dbReference>
<dbReference type="SUPFAM" id="SSF81301">
    <property type="entry name" value="Nucleotidyltransferase"/>
    <property type="match status" value="1"/>
</dbReference>
<name>A0A0L8BPV9_ENSAD</name>
<comment type="caution">
    <text evidence="1">The sequence shown here is derived from an EMBL/GenBank/DDBJ whole genome shotgun (WGS) entry which is preliminary data.</text>
</comment>
<dbReference type="InterPro" id="IPR043519">
    <property type="entry name" value="NT_sf"/>
</dbReference>
<dbReference type="PATRIC" id="fig|106592.7.peg.2009"/>
<evidence type="ECO:0000313" key="2">
    <source>
        <dbReference type="Proteomes" id="UP000037425"/>
    </source>
</evidence>
<dbReference type="Gene3D" id="3.30.460.10">
    <property type="entry name" value="Beta Polymerase, domain 2"/>
    <property type="match status" value="1"/>
</dbReference>
<evidence type="ECO:0008006" key="3">
    <source>
        <dbReference type="Google" id="ProtNLM"/>
    </source>
</evidence>
<dbReference type="OrthoDB" id="9799092at2"/>
<sequence>MPPPIKVELLSHDPRWAEQATAEGQLFASIVGSSSIAVHHIGSTAIPTIHAKPVLDLMPVVRDLAELDGRRGEIEAHGYEWWGELGLPGRRHCTKSDPATGRRLVQLHCYRERSPEVERHLAFRDYLRSHPQIAAAYDREKARCRDLHTEDSHAYSDCKDAWIKTVEAQALAWRRS</sequence>